<protein>
    <submittedName>
        <fullName evidence="1">Uncharacterized protein</fullName>
    </submittedName>
</protein>
<proteinExistence type="predicted"/>
<evidence type="ECO:0000313" key="1">
    <source>
        <dbReference type="EMBL" id="ASW91271.1"/>
    </source>
</evidence>
<dbReference type="Proteomes" id="UP000216246">
    <property type="component" value="Chromosome"/>
</dbReference>
<name>A0AAC9YLA8_9MYCO</name>
<dbReference type="EMBL" id="CP023147">
    <property type="protein sequence ID" value="ASW91271.1"/>
    <property type="molecule type" value="Genomic_DNA"/>
</dbReference>
<reference evidence="1 2" key="1">
    <citation type="submission" date="2017-08" db="EMBL/GenBank/DDBJ databases">
        <title>Phylogentic analysis of Mycobacterium avium complex whole genomes.</title>
        <authorList>
            <person name="Caverly L.J."/>
            <person name="Spilker T."/>
            <person name="LiPuma J."/>
        </authorList>
    </citation>
    <scope>NUCLEOTIDE SEQUENCE [LARGE SCALE GENOMIC DNA]</scope>
    <source>
        <strain evidence="1 2">FLAC0026</strain>
    </source>
</reference>
<sequence>MAAPQVSDLAALTGTAVSQEQGAAVLSIVSAMASAYTRGQGFTAGVPNDEIRAVILTASARLISNATGLRYSEVEGPSQISYSSAFSGWTVGELFVLNRYRTRAK</sequence>
<evidence type="ECO:0000313" key="2">
    <source>
        <dbReference type="Proteomes" id="UP000216246"/>
    </source>
</evidence>
<gene>
    <name evidence="1" type="ORF">CKJ54_16365</name>
</gene>
<organism evidence="1 2">
    <name type="scientific">Mycobacterium marseillense</name>
    <dbReference type="NCBI Taxonomy" id="701042"/>
    <lineage>
        <taxon>Bacteria</taxon>
        <taxon>Bacillati</taxon>
        <taxon>Actinomycetota</taxon>
        <taxon>Actinomycetes</taxon>
        <taxon>Mycobacteriales</taxon>
        <taxon>Mycobacteriaceae</taxon>
        <taxon>Mycobacterium</taxon>
        <taxon>Mycobacterium avium complex (MAC)</taxon>
    </lineage>
</organism>
<dbReference type="AlphaFoldDB" id="A0AAC9YLA8"/>
<accession>A0AAC9YLA8</accession>
<dbReference type="KEGG" id="mmal:CKJ54_16365"/>